<reference evidence="1 2" key="1">
    <citation type="submission" date="2024-01" db="EMBL/GenBank/DDBJ databases">
        <authorList>
            <person name="Allen C."/>
            <person name="Tagirdzhanova G."/>
        </authorList>
    </citation>
    <scope>NUCLEOTIDE SEQUENCE [LARGE SCALE GENOMIC DNA]</scope>
</reference>
<evidence type="ECO:0000313" key="1">
    <source>
        <dbReference type="EMBL" id="CAK7216192.1"/>
    </source>
</evidence>
<comment type="caution">
    <text evidence="1">The sequence shown here is derived from an EMBL/GenBank/DDBJ whole genome shotgun (WGS) entry which is preliminary data.</text>
</comment>
<accession>A0ABP0B9B6</accession>
<protein>
    <submittedName>
        <fullName evidence="1">Uncharacterized protein</fullName>
    </submittedName>
</protein>
<dbReference type="EMBL" id="CAWUHD010000019">
    <property type="protein sequence ID" value="CAK7216192.1"/>
    <property type="molecule type" value="Genomic_DNA"/>
</dbReference>
<keyword evidence="2" id="KW-1185">Reference proteome</keyword>
<name>A0ABP0B9B6_9PEZI</name>
<sequence>MSNPTRSFFFPDGWETSYAATPYLASILASIDPVQRLMDGPNIAESEISINSNNKGGTYTVPTATTMDLNVFQSLLASAYENDNGNGHYSQSSYLTYSNMTTYSWKPSKTFLKAIGKDTRIVHYLGRLKRSVPKCVYVVTAVRYVDGLQVNPGTPNAVVFNNNQPFGFRVLRVNLKLFNDKDKATVESKEDIKTGGLYDDDSSAELTEEAPVTYEAEVEDVNEATFSTGSVVAVAADGAKETWFSLA</sequence>
<evidence type="ECO:0000313" key="2">
    <source>
        <dbReference type="Proteomes" id="UP001642482"/>
    </source>
</evidence>
<proteinExistence type="predicted"/>
<organism evidence="1 2">
    <name type="scientific">Sporothrix eucalyptigena</name>
    <dbReference type="NCBI Taxonomy" id="1812306"/>
    <lineage>
        <taxon>Eukaryota</taxon>
        <taxon>Fungi</taxon>
        <taxon>Dikarya</taxon>
        <taxon>Ascomycota</taxon>
        <taxon>Pezizomycotina</taxon>
        <taxon>Sordariomycetes</taxon>
        <taxon>Sordariomycetidae</taxon>
        <taxon>Ophiostomatales</taxon>
        <taxon>Ophiostomataceae</taxon>
        <taxon>Sporothrix</taxon>
    </lineage>
</organism>
<gene>
    <name evidence="1" type="ORF">SEUCBS140593_002792</name>
</gene>
<dbReference type="Proteomes" id="UP001642482">
    <property type="component" value="Unassembled WGS sequence"/>
</dbReference>